<evidence type="ECO:0000256" key="7">
    <source>
        <dbReference type="ARBA" id="ARBA00022898"/>
    </source>
</evidence>
<dbReference type="InterPro" id="IPR019798">
    <property type="entry name" value="Ser_HO-MeTrfase_PLP_BS"/>
</dbReference>
<evidence type="ECO:0000313" key="11">
    <source>
        <dbReference type="Proteomes" id="UP001621714"/>
    </source>
</evidence>
<dbReference type="Gene3D" id="3.90.1150.10">
    <property type="entry name" value="Aspartate Aminotransferase, domain 1"/>
    <property type="match status" value="1"/>
</dbReference>
<evidence type="ECO:0000256" key="3">
    <source>
        <dbReference type="ARBA" id="ARBA00022490"/>
    </source>
</evidence>
<comment type="similarity">
    <text evidence="2 8">Belongs to the SHMT family.</text>
</comment>
<keyword evidence="11" id="KW-1185">Reference proteome</keyword>
<dbReference type="NCBIfam" id="NF000586">
    <property type="entry name" value="PRK00011.1"/>
    <property type="match status" value="1"/>
</dbReference>
<comment type="cofactor">
    <cofactor evidence="1 8">
        <name>pyridoxal 5'-phosphate</name>
        <dbReference type="ChEBI" id="CHEBI:597326"/>
    </cofactor>
</comment>
<dbReference type="EC" id="2.1.2.1" evidence="8"/>
<dbReference type="PANTHER" id="PTHR11680">
    <property type="entry name" value="SERINE HYDROXYMETHYLTRANSFERASE"/>
    <property type="match status" value="1"/>
</dbReference>
<dbReference type="PROSITE" id="PS00096">
    <property type="entry name" value="SHMT"/>
    <property type="match status" value="1"/>
</dbReference>
<comment type="catalytic activity">
    <reaction evidence="8">
        <text>(6R)-5,10-methylene-5,6,7,8-tetrahydrofolate + glycine + H2O = (6S)-5,6,7,8-tetrahydrofolate + L-serine</text>
        <dbReference type="Rhea" id="RHEA:15481"/>
        <dbReference type="ChEBI" id="CHEBI:15377"/>
        <dbReference type="ChEBI" id="CHEBI:15636"/>
        <dbReference type="ChEBI" id="CHEBI:33384"/>
        <dbReference type="ChEBI" id="CHEBI:57305"/>
        <dbReference type="ChEBI" id="CHEBI:57453"/>
        <dbReference type="EC" id="2.1.2.1"/>
    </reaction>
</comment>
<comment type="caution">
    <text evidence="10">The sequence shown here is derived from an EMBL/GenBank/DDBJ whole genome shotgun (WGS) entry which is preliminary data.</text>
</comment>
<dbReference type="SUPFAM" id="SSF53383">
    <property type="entry name" value="PLP-dependent transferases"/>
    <property type="match status" value="1"/>
</dbReference>
<organism evidence="10 11">
    <name type="scientific">Marinospirillum alkalitolerans</name>
    <dbReference type="NCBI Taxonomy" id="3123374"/>
    <lineage>
        <taxon>Bacteria</taxon>
        <taxon>Pseudomonadati</taxon>
        <taxon>Pseudomonadota</taxon>
        <taxon>Gammaproteobacteria</taxon>
        <taxon>Oceanospirillales</taxon>
        <taxon>Oceanospirillaceae</taxon>
        <taxon>Marinospirillum</taxon>
    </lineage>
</organism>
<dbReference type="HAMAP" id="MF_00051">
    <property type="entry name" value="SHMT"/>
    <property type="match status" value="1"/>
</dbReference>
<reference evidence="10 11" key="1">
    <citation type="submission" date="2024-02" db="EMBL/GenBank/DDBJ databases">
        <title>Marinospirillum sp. MEB 164 isolated from Lonar lake sediment.</title>
        <authorList>
            <person name="Joshi A."/>
            <person name="Thite S."/>
        </authorList>
    </citation>
    <scope>NUCLEOTIDE SEQUENCE [LARGE SCALE GENOMIC DNA]</scope>
    <source>
        <strain evidence="10 11">MEB164</strain>
    </source>
</reference>
<dbReference type="InterPro" id="IPR015421">
    <property type="entry name" value="PyrdxlP-dep_Trfase_major"/>
</dbReference>
<feature type="modified residue" description="N6-(pyridoxal phosphate)lysine" evidence="8">
    <location>
        <position position="230"/>
    </location>
</feature>
<proteinExistence type="inferred from homology"/>
<evidence type="ECO:0000256" key="8">
    <source>
        <dbReference type="HAMAP-Rule" id="MF_00051"/>
    </source>
</evidence>
<evidence type="ECO:0000256" key="2">
    <source>
        <dbReference type="ARBA" id="ARBA00006376"/>
    </source>
</evidence>
<evidence type="ECO:0000256" key="1">
    <source>
        <dbReference type="ARBA" id="ARBA00001933"/>
    </source>
</evidence>
<evidence type="ECO:0000256" key="6">
    <source>
        <dbReference type="ARBA" id="ARBA00022679"/>
    </source>
</evidence>
<evidence type="ECO:0000259" key="9">
    <source>
        <dbReference type="Pfam" id="PF00464"/>
    </source>
</evidence>
<dbReference type="InterPro" id="IPR001085">
    <property type="entry name" value="Ser_HO-MeTrfase"/>
</dbReference>
<dbReference type="InterPro" id="IPR015422">
    <property type="entry name" value="PyrdxlP-dep_Trfase_small"/>
</dbReference>
<comment type="pathway">
    <text evidence="8">Amino-acid biosynthesis; glycine biosynthesis; glycine from L-serine: step 1/1.</text>
</comment>
<comment type="subcellular location">
    <subcellularLocation>
        <location evidence="8">Cytoplasm</location>
    </subcellularLocation>
</comment>
<keyword evidence="3 8" id="KW-0963">Cytoplasm</keyword>
<feature type="binding site" evidence="8">
    <location>
        <position position="121"/>
    </location>
    <ligand>
        <name>(6S)-5,6,7,8-tetrahydrofolate</name>
        <dbReference type="ChEBI" id="CHEBI:57453"/>
    </ligand>
</feature>
<dbReference type="RefSeq" id="WP_405335856.1">
    <property type="nucleotide sequence ID" value="NZ_JBANFI010000001.1"/>
</dbReference>
<dbReference type="PANTHER" id="PTHR11680:SF50">
    <property type="entry name" value="SERINE HYDROXYMETHYLTRANSFERASE"/>
    <property type="match status" value="1"/>
</dbReference>
<name>A0ABW8PTC0_9GAMM</name>
<sequence length="419" mass="45455">MFSRKLSIAEFDAELWTAMQQEVQRQEDHIELIASENYTSPLVMEAQGSQLTNKYAEGYPGKRYYGGCEFVDIAEQMAIDRACELFGATYANVQPHSGSQANSAVFLALVKPGDTVLGMSLAEGGHLTHGAKPNFSGKLYNAVQYGLNAETGEIDYAEVERLAIEHQPKMIIAGFSAYSKLIDWAKFRQIADQVGAYLFVDMAHVAGLVAAGVYPNPLPYAHVVTTTTHKTLRGPRGGLILSACGDEDIYKKLNSAVFPGGQGGPLMHVIAAKAICFKEAMSPEFKAYQKQVVKNAQAMATVMMDRGYDVVSNGTEDHLFLLSLISKGLTGKDADAALGAAHITVNKNAVPKDPQSPFVTSGLRIGTPAVTTRGFKEVECRELAGWICDILDDINNTQVQEEVKAKVSALCARFPVYQD</sequence>
<dbReference type="GO" id="GO:0004372">
    <property type="term" value="F:glycine hydroxymethyltransferase activity"/>
    <property type="evidence" value="ECO:0007669"/>
    <property type="project" value="UniProtKB-EC"/>
</dbReference>
<gene>
    <name evidence="8 10" type="primary">glyA</name>
    <name evidence="10" type="ORF">V6U78_00300</name>
</gene>
<evidence type="ECO:0000313" key="10">
    <source>
        <dbReference type="EMBL" id="MFK7159475.1"/>
    </source>
</evidence>
<dbReference type="InterPro" id="IPR049943">
    <property type="entry name" value="Ser_HO-MeTrfase-like"/>
</dbReference>
<evidence type="ECO:0000256" key="5">
    <source>
        <dbReference type="ARBA" id="ARBA00022605"/>
    </source>
</evidence>
<keyword evidence="6 8" id="KW-0808">Transferase</keyword>
<feature type="binding site" evidence="8">
    <location>
        <begin position="356"/>
        <end position="358"/>
    </location>
    <ligand>
        <name>(6S)-5,6,7,8-tetrahydrofolate</name>
        <dbReference type="ChEBI" id="CHEBI:57453"/>
    </ligand>
</feature>
<dbReference type="InterPro" id="IPR039429">
    <property type="entry name" value="SHMT-like_dom"/>
</dbReference>
<dbReference type="Pfam" id="PF00464">
    <property type="entry name" value="SHMT"/>
    <property type="match status" value="1"/>
</dbReference>
<feature type="domain" description="Serine hydroxymethyltransferase-like" evidence="9">
    <location>
        <begin position="9"/>
        <end position="387"/>
    </location>
</feature>
<evidence type="ECO:0000256" key="4">
    <source>
        <dbReference type="ARBA" id="ARBA00022563"/>
    </source>
</evidence>
<dbReference type="Gene3D" id="3.40.640.10">
    <property type="entry name" value="Type I PLP-dependent aspartate aminotransferase-like (Major domain)"/>
    <property type="match status" value="1"/>
</dbReference>
<comment type="pathway">
    <text evidence="8">One-carbon metabolism; tetrahydrofolate interconversion.</text>
</comment>
<feature type="binding site" evidence="8">
    <location>
        <position position="247"/>
    </location>
    <ligand>
        <name>(6S)-5,6,7,8-tetrahydrofolate</name>
        <dbReference type="ChEBI" id="CHEBI:57453"/>
    </ligand>
</feature>
<dbReference type="EMBL" id="JBANFI010000001">
    <property type="protein sequence ID" value="MFK7159475.1"/>
    <property type="molecule type" value="Genomic_DNA"/>
</dbReference>
<feature type="binding site" evidence="8">
    <location>
        <begin position="125"/>
        <end position="127"/>
    </location>
    <ligand>
        <name>(6S)-5,6,7,8-tetrahydrofolate</name>
        <dbReference type="ChEBI" id="CHEBI:57453"/>
    </ligand>
</feature>
<keyword evidence="5 8" id="KW-0028">Amino-acid biosynthesis</keyword>
<dbReference type="CDD" id="cd00378">
    <property type="entry name" value="SHMT"/>
    <property type="match status" value="1"/>
</dbReference>
<dbReference type="Proteomes" id="UP001621714">
    <property type="component" value="Unassembled WGS sequence"/>
</dbReference>
<keyword evidence="4 8" id="KW-0554">One-carbon metabolism</keyword>
<dbReference type="InterPro" id="IPR015424">
    <property type="entry name" value="PyrdxlP-dep_Trfase"/>
</dbReference>
<feature type="site" description="Plays an important role in substrate specificity" evidence="8">
    <location>
        <position position="229"/>
    </location>
</feature>
<dbReference type="PIRSF" id="PIRSF000412">
    <property type="entry name" value="SHMT"/>
    <property type="match status" value="1"/>
</dbReference>
<keyword evidence="7 8" id="KW-0663">Pyridoxal phosphate</keyword>
<accession>A0ABW8PTC0</accession>
<protein>
    <recommendedName>
        <fullName evidence="8">Serine hydroxymethyltransferase</fullName>
        <shortName evidence="8">SHMT</shortName>
        <shortName evidence="8">Serine methylase</shortName>
        <ecNumber evidence="8">2.1.2.1</ecNumber>
    </recommendedName>
</protein>
<comment type="subunit">
    <text evidence="8">Homodimer.</text>
</comment>
<comment type="function">
    <text evidence="8">Catalyzes the reversible interconversion of serine and glycine with tetrahydrofolate (THF) serving as the one-carbon carrier. This reaction serves as the major source of one-carbon groups required for the biosynthesis of purines, thymidylate, methionine, and other important biomolecules. Also exhibits THF-independent aldolase activity toward beta-hydroxyamino acids, producing glycine and aldehydes, via a retro-aldol mechanism.</text>
</comment>